<name>A0A843TCZ5_COLES</name>
<evidence type="ECO:0000256" key="1">
    <source>
        <dbReference type="SAM" id="MobiDB-lite"/>
    </source>
</evidence>
<dbReference type="EMBL" id="NMUH01000008">
    <property type="protein sequence ID" value="MQL68146.1"/>
    <property type="molecule type" value="Genomic_DNA"/>
</dbReference>
<feature type="region of interest" description="Disordered" evidence="1">
    <location>
        <begin position="1"/>
        <end position="20"/>
    </location>
</feature>
<gene>
    <name evidence="2" type="ORF">Taro_000406</name>
</gene>
<comment type="caution">
    <text evidence="2">The sequence shown here is derived from an EMBL/GenBank/DDBJ whole genome shotgun (WGS) entry which is preliminary data.</text>
</comment>
<reference evidence="2" key="1">
    <citation type="submission" date="2017-07" db="EMBL/GenBank/DDBJ databases">
        <title>Taro Niue Genome Assembly and Annotation.</title>
        <authorList>
            <person name="Atibalentja N."/>
            <person name="Keating K."/>
            <person name="Fields C.J."/>
        </authorList>
    </citation>
    <scope>NUCLEOTIDE SEQUENCE</scope>
    <source>
        <strain evidence="2">Niue_2</strain>
        <tissue evidence="2">Leaf</tissue>
    </source>
</reference>
<evidence type="ECO:0000313" key="2">
    <source>
        <dbReference type="EMBL" id="MQL68146.1"/>
    </source>
</evidence>
<dbReference type="AlphaFoldDB" id="A0A843TCZ5"/>
<evidence type="ECO:0000313" key="3">
    <source>
        <dbReference type="Proteomes" id="UP000652761"/>
    </source>
</evidence>
<sequence>MLVVVSPPSTIKGGGRPRPKRIFLGSSEKSKYVATLRELLEQLDAETTSEGVTSVQQIIELDV</sequence>
<protein>
    <submittedName>
        <fullName evidence="2">Uncharacterized protein</fullName>
    </submittedName>
</protein>
<organism evidence="2 3">
    <name type="scientific">Colocasia esculenta</name>
    <name type="common">Wild taro</name>
    <name type="synonym">Arum esculentum</name>
    <dbReference type="NCBI Taxonomy" id="4460"/>
    <lineage>
        <taxon>Eukaryota</taxon>
        <taxon>Viridiplantae</taxon>
        <taxon>Streptophyta</taxon>
        <taxon>Embryophyta</taxon>
        <taxon>Tracheophyta</taxon>
        <taxon>Spermatophyta</taxon>
        <taxon>Magnoliopsida</taxon>
        <taxon>Liliopsida</taxon>
        <taxon>Araceae</taxon>
        <taxon>Aroideae</taxon>
        <taxon>Colocasieae</taxon>
        <taxon>Colocasia</taxon>
    </lineage>
</organism>
<dbReference type="Proteomes" id="UP000652761">
    <property type="component" value="Unassembled WGS sequence"/>
</dbReference>
<keyword evidence="3" id="KW-1185">Reference proteome</keyword>
<proteinExistence type="predicted"/>
<accession>A0A843TCZ5</accession>